<dbReference type="CDD" id="cd02223">
    <property type="entry name" value="cupin_Bh2720-like"/>
    <property type="match status" value="1"/>
</dbReference>
<dbReference type="InterPro" id="IPR011051">
    <property type="entry name" value="RmlC_Cupin_sf"/>
</dbReference>
<dbReference type="EMBL" id="WJQR01000003">
    <property type="protein sequence ID" value="MRI81162.1"/>
    <property type="molecule type" value="Genomic_DNA"/>
</dbReference>
<gene>
    <name evidence="4" type="ORF">GF867_01075</name>
    <name evidence="3" type="ORF">GIY09_11600</name>
    <name evidence="2" type="ORF">GIY11_03940</name>
</gene>
<keyword evidence="5" id="KW-1185">Reference proteome</keyword>
<accession>A0A6I2GMN9</accession>
<dbReference type="InterPro" id="IPR013096">
    <property type="entry name" value="Cupin_2"/>
</dbReference>
<dbReference type="Gene3D" id="2.60.120.10">
    <property type="entry name" value="Jelly Rolls"/>
    <property type="match status" value="1"/>
</dbReference>
<dbReference type="Proteomes" id="UP000440066">
    <property type="component" value="Unassembled WGS sequence"/>
</dbReference>
<evidence type="ECO:0000313" key="5">
    <source>
        <dbReference type="Proteomes" id="UP000430975"/>
    </source>
</evidence>
<protein>
    <submittedName>
        <fullName evidence="3">Cupin domain-containing protein</fullName>
    </submittedName>
</protein>
<name>A0A6I2GMN9_9LACT</name>
<dbReference type="PANTHER" id="PTHR43346">
    <property type="entry name" value="LIGAND BINDING DOMAIN PROTEIN, PUTATIVE (AFU_ORTHOLOGUE AFUA_6G14370)-RELATED"/>
    <property type="match status" value="1"/>
</dbReference>
<dbReference type="AlphaFoldDB" id="A0A6I2GMN9"/>
<dbReference type="SUPFAM" id="SSF51182">
    <property type="entry name" value="RmlC-like cupins"/>
    <property type="match status" value="1"/>
</dbReference>
<dbReference type="InterPro" id="IPR052538">
    <property type="entry name" value="Flavonoid_dioxygenase-like"/>
</dbReference>
<dbReference type="Pfam" id="PF07883">
    <property type="entry name" value="Cupin_2"/>
    <property type="match status" value="1"/>
</dbReference>
<dbReference type="PANTHER" id="PTHR43346:SF1">
    <property type="entry name" value="QUERCETIN 2,3-DIOXYGENASE-RELATED"/>
    <property type="match status" value="1"/>
</dbReference>
<evidence type="ECO:0000313" key="4">
    <source>
        <dbReference type="EMBL" id="MRJ46167.1"/>
    </source>
</evidence>
<dbReference type="EMBL" id="WJQT01000001">
    <property type="protein sequence ID" value="MRJ46167.1"/>
    <property type="molecule type" value="Genomic_DNA"/>
</dbReference>
<evidence type="ECO:0000313" key="2">
    <source>
        <dbReference type="EMBL" id="MRI81162.1"/>
    </source>
</evidence>
<feature type="domain" description="Cupin type-2" evidence="1">
    <location>
        <begin position="41"/>
        <end position="115"/>
    </location>
</feature>
<dbReference type="InterPro" id="IPR014710">
    <property type="entry name" value="RmlC-like_jellyroll"/>
</dbReference>
<sequence>MSFDFTDNGQLPRFDSLADMALENTNFRTTLWSGVNLQVTLMTIPVGTEMGLETHAGIDQLYQIVQGEARAQVGKMEDNLEEHTVKAGDSVLVPASMWHNIINEGSEDVKMITVYGAIEHKPGTVHETLQDDLDDPNEH</sequence>
<proteinExistence type="predicted"/>
<dbReference type="RefSeq" id="WP_153831268.1">
    <property type="nucleotide sequence ID" value="NZ_WJQR01000003.1"/>
</dbReference>
<dbReference type="EMBL" id="WJQS01000017">
    <property type="protein sequence ID" value="MRI86489.1"/>
    <property type="molecule type" value="Genomic_DNA"/>
</dbReference>
<dbReference type="Proteomes" id="UP000430975">
    <property type="component" value="Unassembled WGS sequence"/>
</dbReference>
<reference evidence="5 7" key="2">
    <citation type="submission" date="2019-11" db="EMBL/GenBank/DDBJ databases">
        <title>Characterisation of Fundicoccus ignavus gen. nov. sp. nov., a novel genus of the family Aerococcaceae isolated from bulk tank milk.</title>
        <authorList>
            <person name="Siebert A."/>
            <person name="Huptas C."/>
            <person name="Wenning M."/>
            <person name="Scherer S."/>
            <person name="Doll E.V."/>
        </authorList>
    </citation>
    <scope>NUCLEOTIDE SEQUENCE [LARGE SCALE GENOMIC DNA]</scope>
    <source>
        <strain evidence="2 7">DSM 109653</strain>
        <strain evidence="3 5">WS4759</strain>
    </source>
</reference>
<evidence type="ECO:0000313" key="3">
    <source>
        <dbReference type="EMBL" id="MRI86489.1"/>
    </source>
</evidence>
<reference evidence="4 6" key="1">
    <citation type="submission" date="2019-11" db="EMBL/GenBank/DDBJ databases">
        <title>Characterisation of Fundicoccus ignavus gen. nov. sp. nov., a novel genus of the family Aerococcaceae from bulk tank milk.</title>
        <authorList>
            <person name="Siebert A."/>
            <person name="Huptas C."/>
            <person name="Wenning M."/>
            <person name="Scherer S."/>
            <person name="Doll E.V."/>
        </authorList>
    </citation>
    <scope>NUCLEOTIDE SEQUENCE [LARGE SCALE GENOMIC DNA]</scope>
    <source>
        <strain evidence="4 6">DSM 109652</strain>
    </source>
</reference>
<evidence type="ECO:0000313" key="6">
    <source>
        <dbReference type="Proteomes" id="UP000440066"/>
    </source>
</evidence>
<evidence type="ECO:0000259" key="1">
    <source>
        <dbReference type="Pfam" id="PF07883"/>
    </source>
</evidence>
<comment type="caution">
    <text evidence="3">The sequence shown here is derived from an EMBL/GenBank/DDBJ whole genome shotgun (WGS) entry which is preliminary data.</text>
</comment>
<organism evidence="3 5">
    <name type="scientific">Fundicoccus ignavus</name>
    <dbReference type="NCBI Taxonomy" id="2664442"/>
    <lineage>
        <taxon>Bacteria</taxon>
        <taxon>Bacillati</taxon>
        <taxon>Bacillota</taxon>
        <taxon>Bacilli</taxon>
        <taxon>Lactobacillales</taxon>
        <taxon>Aerococcaceae</taxon>
        <taxon>Fundicoccus</taxon>
    </lineage>
</organism>
<evidence type="ECO:0000313" key="7">
    <source>
        <dbReference type="Proteomes" id="UP000469870"/>
    </source>
</evidence>
<dbReference type="Proteomes" id="UP000469870">
    <property type="component" value="Unassembled WGS sequence"/>
</dbReference>